<accession>A0A5J4VCQ4</accession>
<evidence type="ECO:0000313" key="1">
    <source>
        <dbReference type="EMBL" id="KAA6380261.1"/>
    </source>
</evidence>
<dbReference type="Proteomes" id="UP000324800">
    <property type="component" value="Unassembled WGS sequence"/>
</dbReference>
<name>A0A5J4VCQ4_9EUKA</name>
<proteinExistence type="predicted"/>
<organism evidence="1 2">
    <name type="scientific">Streblomastix strix</name>
    <dbReference type="NCBI Taxonomy" id="222440"/>
    <lineage>
        <taxon>Eukaryota</taxon>
        <taxon>Metamonada</taxon>
        <taxon>Preaxostyla</taxon>
        <taxon>Oxymonadida</taxon>
        <taxon>Streblomastigidae</taxon>
        <taxon>Streblomastix</taxon>
    </lineage>
</organism>
<sequence>MHMVISTIKITGPISCCGGIYQWHVCNSCGGGWIRLCVFPAGGSVGSPFIEFKVYSQYNAVQTIRLVPYYTVNGINTVYGIFTAPTKISANYVIDSGVNQLFHTHTGSGSSAIYSAYVRIESTNSITIAVSDQSTYYTNRITEVLTQDVVTTVSSATQIPITYDLANGGIINNMLQVNPTGRTYTTFNNGIRIGNYNSDYSSLYLGCSTSAINTTQSGQWEISKTNDNALTINPSSLRQADHSVGLSINSDSSIIKFNGNELVNVGTDQTINGRKAFNGIFQVNPTGTNYNEGIRIAKATNGLSQIQFGCDSAQYSGQIQGQWAAGIMIRQDTMTQEFVICLTSDFGNDDRGLRISADGNTLSFNGSVIAGVGATNGASSGSVQYSAGNPILWGVNSTGTEGGFYSNGTNICWRARPITLGSIPP</sequence>
<protein>
    <submittedName>
        <fullName evidence="1">Uncharacterized protein</fullName>
    </submittedName>
</protein>
<gene>
    <name evidence="1" type="ORF">EZS28_024211</name>
</gene>
<dbReference type="EMBL" id="SNRW01008009">
    <property type="protein sequence ID" value="KAA6380261.1"/>
    <property type="molecule type" value="Genomic_DNA"/>
</dbReference>
<reference evidence="1 2" key="1">
    <citation type="submission" date="2019-03" db="EMBL/GenBank/DDBJ databases">
        <title>Single cell metagenomics reveals metabolic interactions within the superorganism composed of flagellate Streblomastix strix and complex community of Bacteroidetes bacteria on its surface.</title>
        <authorList>
            <person name="Treitli S.C."/>
            <person name="Kolisko M."/>
            <person name="Husnik F."/>
            <person name="Keeling P."/>
            <person name="Hampl V."/>
        </authorList>
    </citation>
    <scope>NUCLEOTIDE SEQUENCE [LARGE SCALE GENOMIC DNA]</scope>
    <source>
        <strain evidence="1">ST1C</strain>
    </source>
</reference>
<dbReference type="AlphaFoldDB" id="A0A5J4VCQ4"/>
<evidence type="ECO:0000313" key="2">
    <source>
        <dbReference type="Proteomes" id="UP000324800"/>
    </source>
</evidence>
<comment type="caution">
    <text evidence="1">The sequence shown here is derived from an EMBL/GenBank/DDBJ whole genome shotgun (WGS) entry which is preliminary data.</text>
</comment>